<feature type="coiled-coil region" evidence="1">
    <location>
        <begin position="40"/>
        <end position="67"/>
    </location>
</feature>
<keyword evidence="1" id="KW-0175">Coiled coil</keyword>
<dbReference type="RefSeq" id="WP_041114569.1">
    <property type="nucleotide sequence ID" value="NZ_JARTHD010000005.1"/>
</dbReference>
<dbReference type="EMBL" id="JXLP01000028">
    <property type="protein sequence ID" value="KIL73726.1"/>
    <property type="molecule type" value="Genomic_DNA"/>
</dbReference>
<name>A0ABR5AP21_BACBA</name>
<organism evidence="2 3">
    <name type="scientific">Bacillus badius</name>
    <dbReference type="NCBI Taxonomy" id="1455"/>
    <lineage>
        <taxon>Bacteria</taxon>
        <taxon>Bacillati</taxon>
        <taxon>Bacillota</taxon>
        <taxon>Bacilli</taxon>
        <taxon>Bacillales</taxon>
        <taxon>Bacillaceae</taxon>
        <taxon>Pseudobacillus</taxon>
    </lineage>
</organism>
<evidence type="ECO:0000313" key="2">
    <source>
        <dbReference type="EMBL" id="KIL73726.1"/>
    </source>
</evidence>
<evidence type="ECO:0008006" key="4">
    <source>
        <dbReference type="Google" id="ProtNLM"/>
    </source>
</evidence>
<gene>
    <name evidence="2" type="ORF">SD77_3003</name>
</gene>
<evidence type="ECO:0000256" key="1">
    <source>
        <dbReference type="SAM" id="Coils"/>
    </source>
</evidence>
<reference evidence="2 3" key="1">
    <citation type="submission" date="2015-01" db="EMBL/GenBank/DDBJ databases">
        <title>Genome Assembly of Bacillus badius MTCC 1458.</title>
        <authorList>
            <person name="Verma A."/>
            <person name="Khatri I."/>
            <person name="Mual P."/>
            <person name="Subramanian S."/>
            <person name="Krishnamurthi S."/>
        </authorList>
    </citation>
    <scope>NUCLEOTIDE SEQUENCE [LARGE SCALE GENOMIC DNA]</scope>
    <source>
        <strain evidence="2 3">MTCC 1458</strain>
    </source>
</reference>
<protein>
    <recommendedName>
        <fullName evidence="4">Phage protein</fullName>
    </recommendedName>
</protein>
<keyword evidence="3" id="KW-1185">Reference proteome</keyword>
<evidence type="ECO:0000313" key="3">
    <source>
        <dbReference type="Proteomes" id="UP000031982"/>
    </source>
</evidence>
<accession>A0ABR5AP21</accession>
<comment type="caution">
    <text evidence="2">The sequence shown here is derived from an EMBL/GenBank/DDBJ whole genome shotgun (WGS) entry which is preliminary data.</text>
</comment>
<sequence>MTTEIKEKRCAHGLLYRMEECLVEGNLDEAERTAFDFLKSIRELKKLQKAKENREQLERVIQRLQEQGILVERVARIG</sequence>
<dbReference type="Proteomes" id="UP000031982">
    <property type="component" value="Unassembled WGS sequence"/>
</dbReference>
<proteinExistence type="predicted"/>